<accession>A0ACB7Z593</accession>
<dbReference type="EMBL" id="CM037154">
    <property type="protein sequence ID" value="KAH7861038.1"/>
    <property type="molecule type" value="Genomic_DNA"/>
</dbReference>
<comment type="caution">
    <text evidence="1">The sequence shown here is derived from an EMBL/GenBank/DDBJ whole genome shotgun (WGS) entry which is preliminary data.</text>
</comment>
<sequence>MTKKKKQVRRIKHYNSAQKIMLVGEGDLSFSACLATSFGSGHNMVATSLHSEGEPPTVFCSDSFQFLNFNPATTHDALYQGDASYNASVGAVEFNSFPHKFRIGWLTYGKKVQLWDSESGTLSDFTSNFSFTIDTLGAPLYGDGFAFFLAPVDFKIPPNSGGEFLGLFNTTTSNSEENQMVVVEFDTHPGVWDPPNRHRHIGINKNSISSIITAPWNTSLHSGAICDASITYNASTKNFSVFWSYGRGKSSSQGNSSLSYKLNLMEILPEWVMVGFSAATGELVERHMLESWTFSSSINTKMTSTAKQVEDTKLIVGITVSTGVFLIFATVILTRLVIIRKRRRRVRAEKTEKTNMTSINDDLERGAGPRSGRKSVDPTNRQSEIGLVEWVWELYGRGQILSAVDERVKSDFDLKEVECLVIVGLWCAYPDHNLRPSIRQAIQVLHFEAEMPHLPVKMPVPMYHVPGVGNSRPEELDGKRQEDGNNESGMRRSKKKKRDDKKLERVEAGLARARDLIRDVMTNQNRSSSPLDYSDYVPQGDIYRNAYAFHRYIVKCNMFTLPLRC</sequence>
<organism evidence="1 2">
    <name type="scientific">Vaccinium darrowii</name>
    <dbReference type="NCBI Taxonomy" id="229202"/>
    <lineage>
        <taxon>Eukaryota</taxon>
        <taxon>Viridiplantae</taxon>
        <taxon>Streptophyta</taxon>
        <taxon>Embryophyta</taxon>
        <taxon>Tracheophyta</taxon>
        <taxon>Spermatophyta</taxon>
        <taxon>Magnoliopsida</taxon>
        <taxon>eudicotyledons</taxon>
        <taxon>Gunneridae</taxon>
        <taxon>Pentapetalae</taxon>
        <taxon>asterids</taxon>
        <taxon>Ericales</taxon>
        <taxon>Ericaceae</taxon>
        <taxon>Vaccinioideae</taxon>
        <taxon>Vaccinieae</taxon>
        <taxon>Vaccinium</taxon>
    </lineage>
</organism>
<proteinExistence type="predicted"/>
<evidence type="ECO:0000313" key="1">
    <source>
        <dbReference type="EMBL" id="KAH7861038.1"/>
    </source>
</evidence>
<keyword evidence="2" id="KW-1185">Reference proteome</keyword>
<dbReference type="Proteomes" id="UP000828048">
    <property type="component" value="Chromosome 4"/>
</dbReference>
<evidence type="ECO:0000313" key="2">
    <source>
        <dbReference type="Proteomes" id="UP000828048"/>
    </source>
</evidence>
<protein>
    <submittedName>
        <fullName evidence="1">Uncharacterized protein</fullName>
    </submittedName>
</protein>
<name>A0ACB7Z593_9ERIC</name>
<reference evidence="1 2" key="1">
    <citation type="journal article" date="2021" name="Hortic Res">
        <title>High-quality reference genome and annotation aids understanding of berry development for evergreen blueberry (Vaccinium darrowii).</title>
        <authorList>
            <person name="Yu J."/>
            <person name="Hulse-Kemp A.M."/>
            <person name="Babiker E."/>
            <person name="Staton M."/>
        </authorList>
    </citation>
    <scope>NUCLEOTIDE SEQUENCE [LARGE SCALE GENOMIC DNA]</scope>
    <source>
        <strain evidence="2">cv. NJ 8807/NJ 8810</strain>
        <tissue evidence="1">Young leaf</tissue>
    </source>
</reference>
<gene>
    <name evidence="1" type="ORF">Vadar_020867</name>
</gene>